<dbReference type="PANTHER" id="PTHR33529">
    <property type="entry name" value="SLR0882 PROTEIN-RELATED"/>
    <property type="match status" value="1"/>
</dbReference>
<dbReference type="GO" id="GO:0015920">
    <property type="term" value="P:lipopolysaccharide transport"/>
    <property type="evidence" value="ECO:0007669"/>
    <property type="project" value="TreeGrafter"/>
</dbReference>
<comment type="caution">
    <text evidence="7">The sequence shown here is derived from an EMBL/GenBank/DDBJ whole genome shotgun (WGS) entry which is preliminary data.</text>
</comment>
<dbReference type="GO" id="GO:0043190">
    <property type="term" value="C:ATP-binding cassette (ABC) transporter complex"/>
    <property type="evidence" value="ECO:0007669"/>
    <property type="project" value="TreeGrafter"/>
</dbReference>
<dbReference type="Pfam" id="PF03739">
    <property type="entry name" value="LptF_LptG"/>
    <property type="match status" value="1"/>
</dbReference>
<proteinExistence type="predicted"/>
<gene>
    <name evidence="7" type="ORF">I0Q91_11785</name>
</gene>
<accession>A0A931ARS0</accession>
<evidence type="ECO:0000256" key="3">
    <source>
        <dbReference type="ARBA" id="ARBA00022692"/>
    </source>
</evidence>
<feature type="transmembrane region" description="Helical" evidence="6">
    <location>
        <begin position="307"/>
        <end position="327"/>
    </location>
</feature>
<feature type="transmembrane region" description="Helical" evidence="6">
    <location>
        <begin position="282"/>
        <end position="300"/>
    </location>
</feature>
<keyword evidence="8" id="KW-1185">Reference proteome</keyword>
<feature type="transmembrane region" description="Helical" evidence="6">
    <location>
        <begin position="21"/>
        <end position="45"/>
    </location>
</feature>
<name>A0A931ARS0_9FIRM</name>
<protein>
    <submittedName>
        <fullName evidence="7">LptF/LptG family permease</fullName>
    </submittedName>
</protein>
<dbReference type="AlphaFoldDB" id="A0A931ARS0"/>
<sequence>MPSIKPAIIDKYIFKEMARPYIAGVMVIGIVMLSNFLYEVAELIIVQEVPVNEVLRLLLYQLPEIFVQSFPMAVLFAVMSGLGRLTRENEFSALRMGGYSLYRLAVPLIVFGVVISISTFVINEQVVPWTNHQARNIIRGSMLQDVMPEVRENVFFEGPDGRVFYVRGYDEEELILSHVVIFDQAATDDFPEVITAAEGQVMGSDWLLHNGHIHSYDSGGRLEMAAGFDQMTIELEDDMERFLARQRTPAEMSRTELRREIELFQRSGIDVTRLLVDYHMKLALPLTPLIFILIGMPLSLGNRESRALSLALTVIIIFLYYLLVSFSRSLGRNGVLDPLVAAWLPNGFFTLIGINLIIWRNKWYNFLNNVLARIF</sequence>
<keyword evidence="2" id="KW-1003">Cell membrane</keyword>
<evidence type="ECO:0000256" key="6">
    <source>
        <dbReference type="SAM" id="Phobius"/>
    </source>
</evidence>
<comment type="subcellular location">
    <subcellularLocation>
        <location evidence="1">Cell membrane</location>
        <topology evidence="1">Multi-pass membrane protein</topology>
    </subcellularLocation>
</comment>
<dbReference type="EMBL" id="JADPIE010000007">
    <property type="protein sequence ID" value="MBF8437767.1"/>
    <property type="molecule type" value="Genomic_DNA"/>
</dbReference>
<reference evidence="7" key="1">
    <citation type="submission" date="2020-11" db="EMBL/GenBank/DDBJ databases">
        <title>Halonatronomonas betainensis gen. nov., sp. nov. a novel haloalkaliphilic representative of the family Halanaerobiacae capable of betaine degradation.</title>
        <authorList>
            <person name="Boltyanskaya Y."/>
            <person name="Kevbrin V."/>
            <person name="Detkova E."/>
            <person name="Grouzdev D.S."/>
            <person name="Koziaeva V."/>
            <person name="Zhilina T."/>
        </authorList>
    </citation>
    <scope>NUCLEOTIDE SEQUENCE</scope>
    <source>
        <strain evidence="7">Z-7014</strain>
    </source>
</reference>
<keyword evidence="4 6" id="KW-1133">Transmembrane helix</keyword>
<dbReference type="RefSeq" id="WP_270454778.1">
    <property type="nucleotide sequence ID" value="NZ_JADPIE010000007.1"/>
</dbReference>
<evidence type="ECO:0000256" key="5">
    <source>
        <dbReference type="ARBA" id="ARBA00023136"/>
    </source>
</evidence>
<evidence type="ECO:0000313" key="7">
    <source>
        <dbReference type="EMBL" id="MBF8437767.1"/>
    </source>
</evidence>
<keyword evidence="5 6" id="KW-0472">Membrane</keyword>
<dbReference type="Proteomes" id="UP000621436">
    <property type="component" value="Unassembled WGS sequence"/>
</dbReference>
<feature type="transmembrane region" description="Helical" evidence="6">
    <location>
        <begin position="339"/>
        <end position="359"/>
    </location>
</feature>
<organism evidence="7 8">
    <name type="scientific">Halonatronomonas betaini</name>
    <dbReference type="NCBI Taxonomy" id="2778430"/>
    <lineage>
        <taxon>Bacteria</taxon>
        <taxon>Bacillati</taxon>
        <taxon>Bacillota</taxon>
        <taxon>Clostridia</taxon>
        <taxon>Halanaerobiales</taxon>
        <taxon>Halarsenatibacteraceae</taxon>
        <taxon>Halonatronomonas</taxon>
    </lineage>
</organism>
<feature type="transmembrane region" description="Helical" evidence="6">
    <location>
        <begin position="104"/>
        <end position="122"/>
    </location>
</feature>
<evidence type="ECO:0000256" key="2">
    <source>
        <dbReference type="ARBA" id="ARBA00022475"/>
    </source>
</evidence>
<evidence type="ECO:0000256" key="1">
    <source>
        <dbReference type="ARBA" id="ARBA00004651"/>
    </source>
</evidence>
<evidence type="ECO:0000256" key="4">
    <source>
        <dbReference type="ARBA" id="ARBA00022989"/>
    </source>
</evidence>
<feature type="transmembrane region" description="Helical" evidence="6">
    <location>
        <begin position="65"/>
        <end position="83"/>
    </location>
</feature>
<dbReference type="InterPro" id="IPR005495">
    <property type="entry name" value="LptG/LptF_permease"/>
</dbReference>
<dbReference type="PANTHER" id="PTHR33529:SF6">
    <property type="entry name" value="YJGP_YJGQ FAMILY PERMEASE"/>
    <property type="match status" value="1"/>
</dbReference>
<keyword evidence="3 6" id="KW-0812">Transmembrane</keyword>
<evidence type="ECO:0000313" key="8">
    <source>
        <dbReference type="Proteomes" id="UP000621436"/>
    </source>
</evidence>